<dbReference type="EMBL" id="JAUEPO010000002">
    <property type="protein sequence ID" value="KAK3333511.1"/>
    <property type="molecule type" value="Genomic_DNA"/>
</dbReference>
<proteinExistence type="predicted"/>
<sequence>MPACLPTRSSTGRYKSRDLPHHLNLRSIVPGTRARLFGPAALVNLHTLSIGPFTSTFPTSRRPLLESIVGFGLVWFGHASCRPWPSQSPTGPGCQTVSAVPGLRALPCRIVAQRLAGFCTSTPHSPHLDRNETGQHHHHLHRPPTFRLPSHPLNGDPASSHLMFVSSSSCLLPPQTTRCACMARLSVQAPPQVPSNSCLRCPDHH</sequence>
<comment type="caution">
    <text evidence="1">The sequence shown here is derived from an EMBL/GenBank/DDBJ whole genome shotgun (WGS) entry which is preliminary data.</text>
</comment>
<evidence type="ECO:0000313" key="1">
    <source>
        <dbReference type="EMBL" id="KAK3333511.1"/>
    </source>
</evidence>
<protein>
    <submittedName>
        <fullName evidence="1">Uncharacterized protein</fullName>
    </submittedName>
</protein>
<organism evidence="1 2">
    <name type="scientific">Cercophora scortea</name>
    <dbReference type="NCBI Taxonomy" id="314031"/>
    <lineage>
        <taxon>Eukaryota</taxon>
        <taxon>Fungi</taxon>
        <taxon>Dikarya</taxon>
        <taxon>Ascomycota</taxon>
        <taxon>Pezizomycotina</taxon>
        <taxon>Sordariomycetes</taxon>
        <taxon>Sordariomycetidae</taxon>
        <taxon>Sordariales</taxon>
        <taxon>Lasiosphaeriaceae</taxon>
        <taxon>Cercophora</taxon>
    </lineage>
</organism>
<evidence type="ECO:0000313" key="2">
    <source>
        <dbReference type="Proteomes" id="UP001286456"/>
    </source>
</evidence>
<accession>A0AAE0MI61</accession>
<keyword evidence="2" id="KW-1185">Reference proteome</keyword>
<dbReference type="AlphaFoldDB" id="A0AAE0MI61"/>
<reference evidence="1" key="2">
    <citation type="submission" date="2023-06" db="EMBL/GenBank/DDBJ databases">
        <authorList>
            <consortium name="Lawrence Berkeley National Laboratory"/>
            <person name="Haridas S."/>
            <person name="Hensen N."/>
            <person name="Bonometti L."/>
            <person name="Westerberg I."/>
            <person name="Brannstrom I.O."/>
            <person name="Guillou S."/>
            <person name="Cros-Aarteil S."/>
            <person name="Calhoun S."/>
            <person name="Kuo A."/>
            <person name="Mondo S."/>
            <person name="Pangilinan J."/>
            <person name="Riley R."/>
            <person name="Labutti K."/>
            <person name="Andreopoulos B."/>
            <person name="Lipzen A."/>
            <person name="Chen C."/>
            <person name="Yanf M."/>
            <person name="Daum C."/>
            <person name="Ng V."/>
            <person name="Clum A."/>
            <person name="Steindorff A."/>
            <person name="Ohm R."/>
            <person name="Martin F."/>
            <person name="Silar P."/>
            <person name="Natvig D."/>
            <person name="Lalanne C."/>
            <person name="Gautier V."/>
            <person name="Ament-Velasquez S.L."/>
            <person name="Kruys A."/>
            <person name="Hutchinson M.I."/>
            <person name="Powell A.J."/>
            <person name="Barry K."/>
            <person name="Miller A.N."/>
            <person name="Grigoriev I.V."/>
            <person name="Debuchy R."/>
            <person name="Gladieux P."/>
            <person name="Thoren M.H."/>
            <person name="Johannesson H."/>
        </authorList>
    </citation>
    <scope>NUCLEOTIDE SEQUENCE</scope>
    <source>
        <strain evidence="1">SMH4131-1</strain>
    </source>
</reference>
<reference evidence="1" key="1">
    <citation type="journal article" date="2023" name="Mol. Phylogenet. Evol.">
        <title>Genome-scale phylogeny and comparative genomics of the fungal order Sordariales.</title>
        <authorList>
            <person name="Hensen N."/>
            <person name="Bonometti L."/>
            <person name="Westerberg I."/>
            <person name="Brannstrom I.O."/>
            <person name="Guillou S."/>
            <person name="Cros-Aarteil S."/>
            <person name="Calhoun S."/>
            <person name="Haridas S."/>
            <person name="Kuo A."/>
            <person name="Mondo S."/>
            <person name="Pangilinan J."/>
            <person name="Riley R."/>
            <person name="LaButti K."/>
            <person name="Andreopoulos B."/>
            <person name="Lipzen A."/>
            <person name="Chen C."/>
            <person name="Yan M."/>
            <person name="Daum C."/>
            <person name="Ng V."/>
            <person name="Clum A."/>
            <person name="Steindorff A."/>
            <person name="Ohm R.A."/>
            <person name="Martin F."/>
            <person name="Silar P."/>
            <person name="Natvig D.O."/>
            <person name="Lalanne C."/>
            <person name="Gautier V."/>
            <person name="Ament-Velasquez S.L."/>
            <person name="Kruys A."/>
            <person name="Hutchinson M.I."/>
            <person name="Powell A.J."/>
            <person name="Barry K."/>
            <person name="Miller A.N."/>
            <person name="Grigoriev I.V."/>
            <person name="Debuchy R."/>
            <person name="Gladieux P."/>
            <person name="Hiltunen Thoren M."/>
            <person name="Johannesson H."/>
        </authorList>
    </citation>
    <scope>NUCLEOTIDE SEQUENCE</scope>
    <source>
        <strain evidence="1">SMH4131-1</strain>
    </source>
</reference>
<gene>
    <name evidence="1" type="ORF">B0T19DRAFT_128023</name>
</gene>
<dbReference type="Proteomes" id="UP001286456">
    <property type="component" value="Unassembled WGS sequence"/>
</dbReference>
<name>A0AAE0MI61_9PEZI</name>